<feature type="compositionally biased region" description="Basic and acidic residues" evidence="3">
    <location>
        <begin position="346"/>
        <end position="356"/>
    </location>
</feature>
<accession>A0A1H3M806</accession>
<feature type="region of interest" description="Disordered" evidence="3">
    <location>
        <begin position="325"/>
        <end position="356"/>
    </location>
</feature>
<dbReference type="Gene3D" id="3.40.710.10">
    <property type="entry name" value="DD-peptidase/beta-lactamase superfamily"/>
    <property type="match status" value="1"/>
</dbReference>
<evidence type="ECO:0000256" key="3">
    <source>
        <dbReference type="SAM" id="MobiDB-lite"/>
    </source>
</evidence>
<dbReference type="Proteomes" id="UP000198921">
    <property type="component" value="Unassembled WGS sequence"/>
</dbReference>
<keyword evidence="2" id="KW-0808">Transferase</keyword>
<dbReference type="PANTHER" id="PTHR32282">
    <property type="entry name" value="BINDING PROTEIN TRANSPEPTIDASE, PUTATIVE-RELATED"/>
    <property type="match status" value="1"/>
</dbReference>
<dbReference type="GO" id="GO:0030288">
    <property type="term" value="C:outer membrane-bounded periplasmic space"/>
    <property type="evidence" value="ECO:0007669"/>
    <property type="project" value="TreeGrafter"/>
</dbReference>
<protein>
    <submittedName>
        <fullName evidence="5">Penicillin binding protein transpeptidase domain-containing protein</fullName>
    </submittedName>
</protein>
<organism evidence="5 6">
    <name type="scientific">Geodermatophilus africanus</name>
    <dbReference type="NCBI Taxonomy" id="1137993"/>
    <lineage>
        <taxon>Bacteria</taxon>
        <taxon>Bacillati</taxon>
        <taxon>Actinomycetota</taxon>
        <taxon>Actinomycetes</taxon>
        <taxon>Geodermatophilales</taxon>
        <taxon>Geodermatophilaceae</taxon>
        <taxon>Geodermatophilus</taxon>
    </lineage>
</organism>
<dbReference type="GO" id="GO:0008658">
    <property type="term" value="F:penicillin binding"/>
    <property type="evidence" value="ECO:0007669"/>
    <property type="project" value="InterPro"/>
</dbReference>
<keyword evidence="6" id="KW-1185">Reference proteome</keyword>
<dbReference type="Pfam" id="PF00905">
    <property type="entry name" value="Transpeptidase"/>
    <property type="match status" value="1"/>
</dbReference>
<dbReference type="GO" id="GO:0009252">
    <property type="term" value="P:peptidoglycan biosynthetic process"/>
    <property type="evidence" value="ECO:0007669"/>
    <property type="project" value="TreeGrafter"/>
</dbReference>
<feature type="domain" description="Penicillin-binding protein transpeptidase" evidence="4">
    <location>
        <begin position="22"/>
        <end position="317"/>
    </location>
</feature>
<evidence type="ECO:0000313" key="5">
    <source>
        <dbReference type="EMBL" id="SDY72424.1"/>
    </source>
</evidence>
<dbReference type="GO" id="GO:0008955">
    <property type="term" value="F:peptidoglycan glycosyltransferase activity"/>
    <property type="evidence" value="ECO:0007669"/>
    <property type="project" value="TreeGrafter"/>
</dbReference>
<dbReference type="EMBL" id="FNOT01000010">
    <property type="protein sequence ID" value="SDY72424.1"/>
    <property type="molecule type" value="Genomic_DNA"/>
</dbReference>
<sequence length="356" mass="36958">MQVAGDRALRRTVPMGDPLAGVYTAVQPGTGHVLAMSVNRRYGCTEADCESVLLPTARSQGSGSTYKVFTAAAALERGIPTSHTITADNPYTSRVYRNGSEPYTVRAYAAADIRTMTMEQALYRSSNTYFMALQDQLGSVEGPVRVAERMGMHFTATSADALVGQNRGSFTLGAEPTSPLDLANAYATLAASGTRCEPTPVVAVLDRGGEPLAGPDGRPLAVDPDCTPEAVAPGVADTLAQVLRKDVEPGPDPTQTGAAAYVPGHQIAGKTGTSQGGFSVAFAGFTPEYSASVMVFNPKRNQEVSGGGGDKGATIWHDAMAPVLTGDPMVPFPPADPALTGSQDSAADRASREDGD</sequence>
<evidence type="ECO:0000259" key="4">
    <source>
        <dbReference type="Pfam" id="PF00905"/>
    </source>
</evidence>
<proteinExistence type="predicted"/>
<dbReference type="AlphaFoldDB" id="A0A1H3M806"/>
<dbReference type="SUPFAM" id="SSF56601">
    <property type="entry name" value="beta-lactamase/transpeptidase-like"/>
    <property type="match status" value="1"/>
</dbReference>
<name>A0A1H3M806_9ACTN</name>
<dbReference type="InterPro" id="IPR050396">
    <property type="entry name" value="Glycosyltr_51/Transpeptidase"/>
</dbReference>
<gene>
    <name evidence="5" type="ORF">SAMN05660209_03579</name>
</gene>
<keyword evidence="1" id="KW-0328">Glycosyltransferase</keyword>
<dbReference type="InterPro" id="IPR001460">
    <property type="entry name" value="PCN-bd_Tpept"/>
</dbReference>
<evidence type="ECO:0000256" key="1">
    <source>
        <dbReference type="ARBA" id="ARBA00022676"/>
    </source>
</evidence>
<reference evidence="6" key="1">
    <citation type="submission" date="2016-10" db="EMBL/GenBank/DDBJ databases">
        <authorList>
            <person name="Varghese N."/>
            <person name="Submissions S."/>
        </authorList>
    </citation>
    <scope>NUCLEOTIDE SEQUENCE [LARGE SCALE GENOMIC DNA]</scope>
    <source>
        <strain evidence="6">DSM 45422</strain>
    </source>
</reference>
<evidence type="ECO:0000313" key="6">
    <source>
        <dbReference type="Proteomes" id="UP000198921"/>
    </source>
</evidence>
<dbReference type="STRING" id="1137993.SAMN05660209_03579"/>
<dbReference type="PANTHER" id="PTHR32282:SF33">
    <property type="entry name" value="PEPTIDOGLYCAN GLYCOSYLTRANSFERASE"/>
    <property type="match status" value="1"/>
</dbReference>
<dbReference type="InterPro" id="IPR012338">
    <property type="entry name" value="Beta-lactam/transpept-like"/>
</dbReference>
<evidence type="ECO:0000256" key="2">
    <source>
        <dbReference type="ARBA" id="ARBA00022679"/>
    </source>
</evidence>
<dbReference type="RefSeq" id="WP_244522645.1">
    <property type="nucleotide sequence ID" value="NZ_FNOT01000010.1"/>
</dbReference>